<dbReference type="CDD" id="cd00712">
    <property type="entry name" value="AsnB"/>
    <property type="match status" value="1"/>
</dbReference>
<feature type="site" description="Important for beta-aspartyl-AMP intermediate formation" evidence="11">
    <location>
        <position position="379"/>
    </location>
</feature>
<feature type="binding site" evidence="10">
    <location>
        <begin position="377"/>
        <end position="378"/>
    </location>
    <ligand>
        <name>ATP</name>
        <dbReference type="ChEBI" id="CHEBI:30616"/>
    </ligand>
</feature>
<dbReference type="CDD" id="cd01991">
    <property type="entry name" value="Asn_synthase_B_C"/>
    <property type="match status" value="1"/>
</dbReference>
<dbReference type="EMBL" id="NPIA01000001">
    <property type="protein sequence ID" value="OZM58230.1"/>
    <property type="molecule type" value="Genomic_DNA"/>
</dbReference>
<evidence type="ECO:0000256" key="2">
    <source>
        <dbReference type="ARBA" id="ARBA00005752"/>
    </source>
</evidence>
<dbReference type="InterPro" id="IPR006426">
    <property type="entry name" value="Asn_synth_AEB"/>
</dbReference>
<keyword evidence="14" id="KW-1185">Reference proteome</keyword>
<dbReference type="PIRSF" id="PIRSF001589">
    <property type="entry name" value="Asn_synthetase_glu-h"/>
    <property type="match status" value="1"/>
</dbReference>
<dbReference type="Gene3D" id="3.40.50.620">
    <property type="entry name" value="HUPs"/>
    <property type="match status" value="1"/>
</dbReference>
<dbReference type="AlphaFoldDB" id="A0A263BX35"/>
<evidence type="ECO:0000256" key="8">
    <source>
        <dbReference type="ARBA" id="ARBA00048741"/>
    </source>
</evidence>
<dbReference type="InterPro" id="IPR001962">
    <property type="entry name" value="Asn_synthase"/>
</dbReference>
<evidence type="ECO:0000256" key="11">
    <source>
        <dbReference type="PIRSR" id="PIRSR001589-3"/>
    </source>
</evidence>
<dbReference type="EC" id="6.3.5.4" evidence="3"/>
<evidence type="ECO:0000256" key="6">
    <source>
        <dbReference type="ARBA" id="ARBA00022888"/>
    </source>
</evidence>
<gene>
    <name evidence="13" type="primary">asnB</name>
    <name evidence="13" type="ORF">CIB95_01260</name>
</gene>
<evidence type="ECO:0000256" key="10">
    <source>
        <dbReference type="PIRSR" id="PIRSR001589-2"/>
    </source>
</evidence>
<feature type="active site" description="For GATase activity" evidence="9">
    <location>
        <position position="2"/>
    </location>
</feature>
<evidence type="ECO:0000256" key="7">
    <source>
        <dbReference type="ARBA" id="ARBA00022962"/>
    </source>
</evidence>
<keyword evidence="6 9" id="KW-0061">Asparagine biosynthesis</keyword>
<dbReference type="GO" id="GO:0005524">
    <property type="term" value="F:ATP binding"/>
    <property type="evidence" value="ECO:0007669"/>
    <property type="project" value="UniProtKB-KW"/>
</dbReference>
<keyword evidence="5 10" id="KW-0067">ATP-binding</keyword>
<dbReference type="Pfam" id="PF00733">
    <property type="entry name" value="Asn_synthase"/>
    <property type="match status" value="1"/>
</dbReference>
<comment type="catalytic activity">
    <reaction evidence="8">
        <text>L-aspartate + L-glutamine + ATP + H2O = L-asparagine + L-glutamate + AMP + diphosphate + H(+)</text>
        <dbReference type="Rhea" id="RHEA:12228"/>
        <dbReference type="ChEBI" id="CHEBI:15377"/>
        <dbReference type="ChEBI" id="CHEBI:15378"/>
        <dbReference type="ChEBI" id="CHEBI:29985"/>
        <dbReference type="ChEBI" id="CHEBI:29991"/>
        <dbReference type="ChEBI" id="CHEBI:30616"/>
        <dbReference type="ChEBI" id="CHEBI:33019"/>
        <dbReference type="ChEBI" id="CHEBI:58048"/>
        <dbReference type="ChEBI" id="CHEBI:58359"/>
        <dbReference type="ChEBI" id="CHEBI:456215"/>
        <dbReference type="EC" id="6.3.5.4"/>
    </reaction>
</comment>
<protein>
    <recommendedName>
        <fullName evidence="3">asparagine synthase (glutamine-hydrolyzing)</fullName>
        <ecNumber evidence="3">6.3.5.4</ecNumber>
    </recommendedName>
</protein>
<evidence type="ECO:0000256" key="9">
    <source>
        <dbReference type="PIRSR" id="PIRSR001589-1"/>
    </source>
</evidence>
<keyword evidence="9" id="KW-0028">Amino-acid biosynthesis</keyword>
<dbReference type="RefSeq" id="WP_094920768.1">
    <property type="nucleotide sequence ID" value="NZ_NPIA01000001.1"/>
</dbReference>
<dbReference type="InterPro" id="IPR017932">
    <property type="entry name" value="GATase_2_dom"/>
</dbReference>
<reference evidence="13 14" key="2">
    <citation type="submission" date="2017-09" db="EMBL/GenBank/DDBJ databases">
        <title>Bacillus patelloidae sp. nov., isolated from the intestinal tract of a marine limpet.</title>
        <authorList>
            <person name="Liu R."/>
            <person name="Dong C."/>
            <person name="Shao Z."/>
        </authorList>
    </citation>
    <scope>NUCLEOTIDE SEQUENCE [LARGE SCALE GENOMIC DNA]</scope>
    <source>
        <strain evidence="13 14">SA5d-4</strain>
    </source>
</reference>
<evidence type="ECO:0000313" key="13">
    <source>
        <dbReference type="EMBL" id="OZM58230.1"/>
    </source>
</evidence>
<evidence type="ECO:0000256" key="4">
    <source>
        <dbReference type="ARBA" id="ARBA00022741"/>
    </source>
</evidence>
<comment type="pathway">
    <text evidence="1">Amino-acid biosynthesis; L-asparagine biosynthesis; L-asparagine from L-aspartate (L-Gln route): step 1/1.</text>
</comment>
<dbReference type="Gene3D" id="3.60.20.10">
    <property type="entry name" value="Glutamine Phosphoribosylpyrophosphate, subunit 1, domain 1"/>
    <property type="match status" value="1"/>
</dbReference>
<dbReference type="PANTHER" id="PTHR43284">
    <property type="entry name" value="ASPARAGINE SYNTHETASE (GLUTAMINE-HYDROLYZING)"/>
    <property type="match status" value="1"/>
</dbReference>
<comment type="similarity">
    <text evidence="2">Belongs to the asparagine synthetase family.</text>
</comment>
<dbReference type="InterPro" id="IPR033738">
    <property type="entry name" value="AsnB_N"/>
</dbReference>
<dbReference type="GO" id="GO:0006529">
    <property type="term" value="P:asparagine biosynthetic process"/>
    <property type="evidence" value="ECO:0007669"/>
    <property type="project" value="UniProtKB-KW"/>
</dbReference>
<accession>A0A263BX35</accession>
<name>A0A263BX35_9BACI</name>
<comment type="caution">
    <text evidence="13">The sequence shown here is derived from an EMBL/GenBank/DDBJ whole genome shotgun (WGS) entry which is preliminary data.</text>
</comment>
<dbReference type="SUPFAM" id="SSF52402">
    <property type="entry name" value="Adenine nucleotide alpha hydrolases-like"/>
    <property type="match status" value="1"/>
</dbReference>
<feature type="binding site" evidence="10">
    <location>
        <position position="294"/>
    </location>
    <ligand>
        <name>ATP</name>
        <dbReference type="ChEBI" id="CHEBI:30616"/>
    </ligand>
</feature>
<evidence type="ECO:0000256" key="1">
    <source>
        <dbReference type="ARBA" id="ARBA00005187"/>
    </source>
</evidence>
<organism evidence="13 14">
    <name type="scientific">Lottiidibacillus patelloidae</name>
    <dbReference type="NCBI Taxonomy" id="2670334"/>
    <lineage>
        <taxon>Bacteria</taxon>
        <taxon>Bacillati</taxon>
        <taxon>Bacillota</taxon>
        <taxon>Bacilli</taxon>
        <taxon>Bacillales</taxon>
        <taxon>Bacillaceae</taxon>
        <taxon>Lottiidibacillus</taxon>
    </lineage>
</organism>
<dbReference type="InterPro" id="IPR051786">
    <property type="entry name" value="ASN_synthetase/amidase"/>
</dbReference>
<dbReference type="InterPro" id="IPR014729">
    <property type="entry name" value="Rossmann-like_a/b/a_fold"/>
</dbReference>
<dbReference type="NCBIfam" id="TIGR01536">
    <property type="entry name" value="asn_synth_AEB"/>
    <property type="match status" value="1"/>
</dbReference>
<dbReference type="Proteomes" id="UP000217083">
    <property type="component" value="Unassembled WGS sequence"/>
</dbReference>
<proteinExistence type="inferred from homology"/>
<dbReference type="PROSITE" id="PS51278">
    <property type="entry name" value="GATASE_TYPE_2"/>
    <property type="match status" value="1"/>
</dbReference>
<dbReference type="GO" id="GO:0004066">
    <property type="term" value="F:asparagine synthase (glutamine-hydrolyzing) activity"/>
    <property type="evidence" value="ECO:0007669"/>
    <property type="project" value="UniProtKB-EC"/>
</dbReference>
<evidence type="ECO:0000256" key="5">
    <source>
        <dbReference type="ARBA" id="ARBA00022840"/>
    </source>
</evidence>
<keyword evidence="7 9" id="KW-0315">Glutamine amidotransferase</keyword>
<keyword evidence="4 10" id="KW-0547">Nucleotide-binding</keyword>
<sequence>MCGITGWIDWKRNLKNEQSTIIKMADKLTDRGPDDGRTFCADHVAFGHRRLIVVDPKGGLQPMSRQKDNETYTMVYNGELYNTEDIRKELLKRGYTFESHSDTEVLLTAYIEWKEKCVDHLNGIFAFAIWTHNEEKLFIGRDRLGVKPLFYYEKDGALIFGSELKAILAHPSVNAEVDQSGLCEIFGLGPSRSPGHGIFKDIVELRPAHALTYTKSGLNVWRYWNVKSAPHNDNVEETAERIRHLFVDTVERQLVADVPVATFLSGGVDSSAITAIASNYFEKENRGRLHTYSIDYIDNDKYFKENEFQPNSDGPWIKKMSEAFNTVHHNCVITNEDLAGYLKEAVTVRDQPGMADIDSSLLWFCKKIKSDVTVGLSGECADEIFGGYPWFHRKEDLEREGFPWMRSTSARRGLLNPSWQKKLDLQGYVEQKYKDTVKETPHVDGESKLERQRRELFYLNMLWFMTTLLDRKDRMSMGASLEVRVPFADHRLVEYVWNIPWEMKMLDNREKGILRKALEGILPNEILYRKKSPYPKTHNPYYTKAVVSWMNEILAQKDAPLFEFFNRDKVKEIVDSEGTAFKEPWFGQLMTGPQLIAHLAQINFWFEHYNVSVKA</sequence>
<dbReference type="GO" id="GO:0005829">
    <property type="term" value="C:cytosol"/>
    <property type="evidence" value="ECO:0007669"/>
    <property type="project" value="TreeGrafter"/>
</dbReference>
<feature type="binding site" evidence="10">
    <location>
        <position position="102"/>
    </location>
    <ligand>
        <name>L-glutamine</name>
        <dbReference type="ChEBI" id="CHEBI:58359"/>
    </ligand>
</feature>
<dbReference type="InterPro" id="IPR029055">
    <property type="entry name" value="Ntn_hydrolases_N"/>
</dbReference>
<evidence type="ECO:0000259" key="12">
    <source>
        <dbReference type="PROSITE" id="PS51278"/>
    </source>
</evidence>
<evidence type="ECO:0000256" key="3">
    <source>
        <dbReference type="ARBA" id="ARBA00012737"/>
    </source>
</evidence>
<dbReference type="SUPFAM" id="SSF56235">
    <property type="entry name" value="N-terminal nucleophile aminohydrolases (Ntn hydrolases)"/>
    <property type="match status" value="1"/>
</dbReference>
<evidence type="ECO:0000313" key="14">
    <source>
        <dbReference type="Proteomes" id="UP000217083"/>
    </source>
</evidence>
<dbReference type="Pfam" id="PF13537">
    <property type="entry name" value="GATase_7"/>
    <property type="match status" value="1"/>
</dbReference>
<reference evidence="14" key="1">
    <citation type="submission" date="2017-08" db="EMBL/GenBank/DDBJ databases">
        <authorList>
            <person name="Huang Z."/>
        </authorList>
    </citation>
    <scope>NUCLEOTIDE SEQUENCE [LARGE SCALE GENOMIC DNA]</scope>
    <source>
        <strain evidence="14">SA5d-4</strain>
    </source>
</reference>
<dbReference type="PANTHER" id="PTHR43284:SF1">
    <property type="entry name" value="ASPARAGINE SYNTHETASE"/>
    <property type="match status" value="1"/>
</dbReference>
<feature type="domain" description="Glutamine amidotransferase type-2" evidence="12">
    <location>
        <begin position="2"/>
        <end position="216"/>
    </location>
</feature>